<evidence type="ECO:0000313" key="3">
    <source>
        <dbReference type="Proteomes" id="UP000829542"/>
    </source>
</evidence>
<keyword evidence="1" id="KW-0812">Transmembrane</keyword>
<feature type="transmembrane region" description="Helical" evidence="1">
    <location>
        <begin position="12"/>
        <end position="33"/>
    </location>
</feature>
<feature type="transmembrane region" description="Helical" evidence="1">
    <location>
        <begin position="39"/>
        <end position="57"/>
    </location>
</feature>
<dbReference type="Proteomes" id="UP000829542">
    <property type="component" value="Chromosome"/>
</dbReference>
<sequence length="159" mass="18715">MSKMPGSIKILFILFCFFFGVPGIGLLILSVGVAHPAPLIFGLIMCACGWIPLYIALRKMWLKKTMLQHGEMIETHFVEMNPAYYDLFGWRPYIMKTQWHDPVTNLIYHFKSPPLNRDVTHLVKERGTIPVYIDRRNPKHRYYMDVSKLDKLTQRPYNR</sequence>
<dbReference type="EMBL" id="CP093379">
    <property type="protein sequence ID" value="UNM97291.1"/>
    <property type="molecule type" value="Genomic_DNA"/>
</dbReference>
<gene>
    <name evidence="2" type="ORF">MMG00_05420</name>
</gene>
<evidence type="ECO:0000256" key="1">
    <source>
        <dbReference type="SAM" id="Phobius"/>
    </source>
</evidence>
<dbReference type="RefSeq" id="WP_242152524.1">
    <property type="nucleotide sequence ID" value="NZ_CP093379.1"/>
</dbReference>
<accession>A0ABY3X998</accession>
<reference evidence="2 3" key="1">
    <citation type="submission" date="2022-03" db="EMBL/GenBank/DDBJ databases">
        <title>Ignatzschineria rhizosphaerae HR5S32.</title>
        <authorList>
            <person name="Sun J.Q."/>
            <person name="Feng J.Y."/>
        </authorList>
    </citation>
    <scope>NUCLEOTIDE SEQUENCE [LARGE SCALE GENOMIC DNA]</scope>
    <source>
        <strain evidence="2 3">HR5S32</strain>
    </source>
</reference>
<keyword evidence="3" id="KW-1185">Reference proteome</keyword>
<name>A0ABY3X998_9GAMM</name>
<keyword evidence="1" id="KW-0472">Membrane</keyword>
<organism evidence="2 3">
    <name type="scientific">Ignatzschineria rhizosphaerae</name>
    <dbReference type="NCBI Taxonomy" id="2923279"/>
    <lineage>
        <taxon>Bacteria</taxon>
        <taxon>Pseudomonadati</taxon>
        <taxon>Pseudomonadota</taxon>
        <taxon>Gammaproteobacteria</taxon>
        <taxon>Cardiobacteriales</taxon>
        <taxon>Ignatzschineriaceae</taxon>
        <taxon>Ignatzschineria</taxon>
    </lineage>
</organism>
<keyword evidence="1" id="KW-1133">Transmembrane helix</keyword>
<protein>
    <submittedName>
        <fullName evidence="2">Uncharacterized protein</fullName>
    </submittedName>
</protein>
<proteinExistence type="predicted"/>
<evidence type="ECO:0000313" key="2">
    <source>
        <dbReference type="EMBL" id="UNM97291.1"/>
    </source>
</evidence>